<feature type="transmembrane region" description="Helical" evidence="6">
    <location>
        <begin position="72"/>
        <end position="102"/>
    </location>
</feature>
<reference evidence="8 9" key="1">
    <citation type="submission" date="2020-02" db="EMBL/GenBank/DDBJ databases">
        <title>Draft Genome Sequence of Verrucosispora sp. Strain CWR15, Isolated from Gulf of Mexico Sponge.</title>
        <authorList>
            <person name="Kennedy S.J."/>
            <person name="Cella E."/>
            <person name="Azarian T."/>
            <person name="Baker B.J."/>
            <person name="Shaw L.N."/>
        </authorList>
    </citation>
    <scope>NUCLEOTIDE SEQUENCE [LARGE SCALE GENOMIC DNA]</scope>
    <source>
        <strain evidence="8 9">CWR15</strain>
    </source>
</reference>
<feature type="domain" description="Major facilitator superfamily (MFS) profile" evidence="7">
    <location>
        <begin position="6"/>
        <end position="411"/>
    </location>
</feature>
<evidence type="ECO:0000256" key="3">
    <source>
        <dbReference type="ARBA" id="ARBA00022989"/>
    </source>
</evidence>
<dbReference type="RefSeq" id="WP_164449238.1">
    <property type="nucleotide sequence ID" value="NZ_SAIY01000009.1"/>
</dbReference>
<evidence type="ECO:0000259" key="7">
    <source>
        <dbReference type="PROSITE" id="PS50850"/>
    </source>
</evidence>
<accession>A0A6M1LB23</accession>
<sequence length="432" mass="43453">MSIDAARRRYASLNFLLWLPTGLYLVPLVLLMLDRGLSVPTIALVTAVYGLTVALLELPTGGLTDAIGRRPVLVASAVAGAGGLLLLGLADTVALFLASAVLRGVARALSTGPLEAWYVDTVHAQADRDVDLTTGLARGEVAGSLALAVGTLAGGLLPLALGDTGALPALAVPVLTAAGVEALRALVTVRLPEPPRPRLRMAAVVRRVPAGVVAGLQVSARDRVLARVLLAAGGAGVALGAIELLTPAWLAELTSGPTAAATYAVVAATGFGADAVGGMIAGWTVRTCGSHARAAATGAVVSALSMLGLAGCALLRGPGAMTLAGLAYCLMFLGLGAAFPAQAKLLHDRVEATERATVLSVQSLLMQVVVATGLPLIGWQATRHGVEAGYLIGAAVLFASAALFVRLPGAAPHGAAGTAPSMGEYADERRVP</sequence>
<evidence type="ECO:0000256" key="6">
    <source>
        <dbReference type="SAM" id="Phobius"/>
    </source>
</evidence>
<feature type="transmembrane region" description="Helical" evidence="6">
    <location>
        <begin position="39"/>
        <end position="60"/>
    </location>
</feature>
<keyword evidence="4 6" id="KW-0472">Membrane</keyword>
<comment type="caution">
    <text evidence="8">The sequence shown here is derived from an EMBL/GenBank/DDBJ whole genome shotgun (WGS) entry which is preliminary data.</text>
</comment>
<dbReference type="GO" id="GO:0005886">
    <property type="term" value="C:plasma membrane"/>
    <property type="evidence" value="ECO:0007669"/>
    <property type="project" value="UniProtKB-SubCell"/>
</dbReference>
<dbReference type="AlphaFoldDB" id="A0A6M1LB23"/>
<evidence type="ECO:0000256" key="5">
    <source>
        <dbReference type="SAM" id="MobiDB-lite"/>
    </source>
</evidence>
<dbReference type="InterPro" id="IPR053160">
    <property type="entry name" value="MFS_DHA3_Transporter"/>
</dbReference>
<comment type="subcellular location">
    <subcellularLocation>
        <location evidence="1">Cell membrane</location>
        <topology evidence="1">Multi-pass membrane protein</topology>
    </subcellularLocation>
</comment>
<organism evidence="8 9">
    <name type="scientific">Verrucosispora sioxanthis</name>
    <dbReference type="NCBI Taxonomy" id="2499994"/>
    <lineage>
        <taxon>Bacteria</taxon>
        <taxon>Bacillati</taxon>
        <taxon>Actinomycetota</taxon>
        <taxon>Actinomycetes</taxon>
        <taxon>Micromonosporales</taxon>
        <taxon>Micromonosporaceae</taxon>
        <taxon>Micromonospora</taxon>
    </lineage>
</organism>
<feature type="transmembrane region" description="Helical" evidence="6">
    <location>
        <begin position="388"/>
        <end position="405"/>
    </location>
</feature>
<dbReference type="Proteomes" id="UP000478148">
    <property type="component" value="Unassembled WGS sequence"/>
</dbReference>
<evidence type="ECO:0000256" key="2">
    <source>
        <dbReference type="ARBA" id="ARBA00022692"/>
    </source>
</evidence>
<feature type="transmembrane region" description="Helical" evidence="6">
    <location>
        <begin position="262"/>
        <end position="283"/>
    </location>
</feature>
<proteinExistence type="predicted"/>
<feature type="transmembrane region" description="Helical" evidence="6">
    <location>
        <begin position="141"/>
        <end position="160"/>
    </location>
</feature>
<evidence type="ECO:0000313" key="8">
    <source>
        <dbReference type="EMBL" id="NGM15377.1"/>
    </source>
</evidence>
<feature type="transmembrane region" description="Helical" evidence="6">
    <location>
        <begin position="364"/>
        <end position="382"/>
    </location>
</feature>
<protein>
    <submittedName>
        <fullName evidence="8">MFS transporter</fullName>
    </submittedName>
</protein>
<feature type="transmembrane region" description="Helical" evidence="6">
    <location>
        <begin position="295"/>
        <end position="317"/>
    </location>
</feature>
<dbReference type="InterPro" id="IPR011701">
    <property type="entry name" value="MFS"/>
</dbReference>
<dbReference type="EMBL" id="SAIY01000009">
    <property type="protein sequence ID" value="NGM15377.1"/>
    <property type="molecule type" value="Genomic_DNA"/>
</dbReference>
<dbReference type="SUPFAM" id="SSF103473">
    <property type="entry name" value="MFS general substrate transporter"/>
    <property type="match status" value="1"/>
</dbReference>
<dbReference type="PANTHER" id="PTHR23530:SF1">
    <property type="entry name" value="PERMEASE, MAJOR FACILITATOR SUPERFAMILY-RELATED"/>
    <property type="match status" value="1"/>
</dbReference>
<keyword evidence="3 6" id="KW-1133">Transmembrane helix</keyword>
<feature type="transmembrane region" description="Helical" evidence="6">
    <location>
        <begin position="323"/>
        <end position="343"/>
    </location>
</feature>
<dbReference type="PROSITE" id="PS50850">
    <property type="entry name" value="MFS"/>
    <property type="match status" value="1"/>
</dbReference>
<dbReference type="Pfam" id="PF07690">
    <property type="entry name" value="MFS_1"/>
    <property type="match status" value="1"/>
</dbReference>
<dbReference type="PANTHER" id="PTHR23530">
    <property type="entry name" value="TRANSPORT PROTEIN-RELATED"/>
    <property type="match status" value="1"/>
</dbReference>
<keyword evidence="9" id="KW-1185">Reference proteome</keyword>
<gene>
    <name evidence="8" type="ORF">ENC19_23435</name>
</gene>
<feature type="region of interest" description="Disordered" evidence="5">
    <location>
        <begin position="413"/>
        <end position="432"/>
    </location>
</feature>
<dbReference type="InterPro" id="IPR036259">
    <property type="entry name" value="MFS_trans_sf"/>
</dbReference>
<dbReference type="InterPro" id="IPR020846">
    <property type="entry name" value="MFS_dom"/>
</dbReference>
<dbReference type="CDD" id="cd06174">
    <property type="entry name" value="MFS"/>
    <property type="match status" value="1"/>
</dbReference>
<evidence type="ECO:0000256" key="1">
    <source>
        <dbReference type="ARBA" id="ARBA00004651"/>
    </source>
</evidence>
<feature type="transmembrane region" description="Helical" evidence="6">
    <location>
        <begin position="228"/>
        <end position="250"/>
    </location>
</feature>
<dbReference type="Gene3D" id="1.20.1250.20">
    <property type="entry name" value="MFS general substrate transporter like domains"/>
    <property type="match status" value="1"/>
</dbReference>
<keyword evidence="2 6" id="KW-0812">Transmembrane</keyword>
<evidence type="ECO:0000313" key="9">
    <source>
        <dbReference type="Proteomes" id="UP000478148"/>
    </source>
</evidence>
<evidence type="ECO:0000256" key="4">
    <source>
        <dbReference type="ARBA" id="ARBA00023136"/>
    </source>
</evidence>
<dbReference type="GO" id="GO:0022857">
    <property type="term" value="F:transmembrane transporter activity"/>
    <property type="evidence" value="ECO:0007669"/>
    <property type="project" value="InterPro"/>
</dbReference>
<name>A0A6M1LB23_9ACTN</name>
<feature type="transmembrane region" description="Helical" evidence="6">
    <location>
        <begin position="12"/>
        <end position="33"/>
    </location>
</feature>